<dbReference type="Pfam" id="PF00171">
    <property type="entry name" value="Aldedh"/>
    <property type="match status" value="1"/>
</dbReference>
<reference evidence="5 6" key="1">
    <citation type="journal article" date="2013" name="ISME J.">
        <title>Comparative genomics of pathogenic lineages of Vibrio nigripulchritudo identifies virulence-associated traits.</title>
        <authorList>
            <person name="Goudenege D."/>
            <person name="Labreuche Y."/>
            <person name="Krin E."/>
            <person name="Ansquer D."/>
            <person name="Mangenot S."/>
            <person name="Calteau A."/>
            <person name="Medigue C."/>
            <person name="Mazel D."/>
            <person name="Polz M.F."/>
            <person name="Le Roux F."/>
        </authorList>
    </citation>
    <scope>NUCLEOTIDE SEQUENCE [LARGE SCALE GENOMIC DNA]</scope>
    <source>
        <strain evidence="5 6">SOn1</strain>
    </source>
</reference>
<evidence type="ECO:0000256" key="2">
    <source>
        <dbReference type="ARBA" id="ARBA00023002"/>
    </source>
</evidence>
<protein>
    <recommendedName>
        <fullName evidence="4">Aldehyde dehydrogenase domain-containing protein</fullName>
    </recommendedName>
</protein>
<gene>
    <name evidence="5" type="ORF">VIBNISOn1_30266</name>
</gene>
<dbReference type="SUPFAM" id="SSF53720">
    <property type="entry name" value="ALDH-like"/>
    <property type="match status" value="1"/>
</dbReference>
<dbReference type="InterPro" id="IPR015590">
    <property type="entry name" value="Aldehyde_DH_dom"/>
</dbReference>
<dbReference type="Gene3D" id="3.40.605.10">
    <property type="entry name" value="Aldehyde Dehydrogenase, Chain A, domain 1"/>
    <property type="match status" value="1"/>
</dbReference>
<dbReference type="GO" id="GO:0016620">
    <property type="term" value="F:oxidoreductase activity, acting on the aldehyde or oxo group of donors, NAD or NADP as acceptor"/>
    <property type="evidence" value="ECO:0007669"/>
    <property type="project" value="InterPro"/>
</dbReference>
<dbReference type="AlphaFoldDB" id="A0AAV2VSC9"/>
<dbReference type="RefSeq" id="WP_022612335.1">
    <property type="nucleotide sequence ID" value="NZ_LK391965.1"/>
</dbReference>
<dbReference type="PANTHER" id="PTHR43720">
    <property type="entry name" value="2-AMINOMUCONIC SEMIALDEHYDE DEHYDROGENASE"/>
    <property type="match status" value="1"/>
</dbReference>
<sequence>MDTVSLNEDDGALHQVHSCGFGKGYEARKRSKILDFSSTPIAEISLAPPIYVHELSSQAKSRKRLKLAEIQAAICEASDVFLNGTVCGLSPSQYMNLVHRATGLPESTVQHSIHYIGDALEHISDTVQFSLPRGLCTDLIGKDAFEGTGIVSRRGDVLSVVAAGNGPGLHALWPQAVALGYRVIIKPSNSEPFTAQRLVESLSQVGLVDYVSLCCTDHKGVSTLLETTDLGIVYGGKKTVEQYAHQPNILVQGPGHSKVVVTSEVNQQSAIKHTAECVMTLGGAACVSTSVVYVDGDVEEFATKLADYFKRSEYEKHYPKASDSQIEAFKQTLNLSSSSGSFGFHTTHTDDGIIVKPYVDYSLGDSESLRHRELPFPCVSVLPLDRDNLPSQLKGSLAVSLYSTDVSVVEDVLQLSDIGNVYVGPIPTTWMSKHVPHDGYLAEFLTKARGYRIHKEWCIGEDFKSL</sequence>
<feature type="domain" description="Aldehyde dehydrogenase" evidence="4">
    <location>
        <begin position="164"/>
        <end position="443"/>
    </location>
</feature>
<dbReference type="InterPro" id="IPR016162">
    <property type="entry name" value="Ald_DH_N"/>
</dbReference>
<keyword evidence="2" id="KW-0560">Oxidoreductase</keyword>
<comment type="similarity">
    <text evidence="1">Belongs to the aldehyde dehydrogenase family.</text>
</comment>
<evidence type="ECO:0000313" key="5">
    <source>
        <dbReference type="EMBL" id="CCO47566.1"/>
    </source>
</evidence>
<dbReference type="EMBL" id="CAOF01000120">
    <property type="protein sequence ID" value="CCO47566.1"/>
    <property type="molecule type" value="Genomic_DNA"/>
</dbReference>
<name>A0AAV2VSC9_9VIBR</name>
<evidence type="ECO:0000256" key="3">
    <source>
        <dbReference type="ARBA" id="ARBA00023027"/>
    </source>
</evidence>
<dbReference type="InterPro" id="IPR016163">
    <property type="entry name" value="Ald_DH_C"/>
</dbReference>
<proteinExistence type="inferred from homology"/>
<dbReference type="PANTHER" id="PTHR43720:SF2">
    <property type="entry name" value="2-AMINOMUCONIC SEMIALDEHYDE DEHYDROGENASE"/>
    <property type="match status" value="1"/>
</dbReference>
<evidence type="ECO:0000259" key="4">
    <source>
        <dbReference type="Pfam" id="PF00171"/>
    </source>
</evidence>
<evidence type="ECO:0000256" key="1">
    <source>
        <dbReference type="ARBA" id="ARBA00009986"/>
    </source>
</evidence>
<keyword evidence="3" id="KW-0520">NAD</keyword>
<organism evidence="5 6">
    <name type="scientific">Vibrio nigripulchritudo SOn1</name>
    <dbReference type="NCBI Taxonomy" id="1238450"/>
    <lineage>
        <taxon>Bacteria</taxon>
        <taxon>Pseudomonadati</taxon>
        <taxon>Pseudomonadota</taxon>
        <taxon>Gammaproteobacteria</taxon>
        <taxon>Vibrionales</taxon>
        <taxon>Vibrionaceae</taxon>
        <taxon>Vibrio</taxon>
    </lineage>
</organism>
<dbReference type="Proteomes" id="UP000018211">
    <property type="component" value="Unassembled WGS sequence"/>
</dbReference>
<comment type="caution">
    <text evidence="5">The sequence shown here is derived from an EMBL/GenBank/DDBJ whole genome shotgun (WGS) entry which is preliminary data.</text>
</comment>
<accession>A0AAV2VSC9</accession>
<dbReference type="Gene3D" id="3.40.309.10">
    <property type="entry name" value="Aldehyde Dehydrogenase, Chain A, domain 2"/>
    <property type="match status" value="1"/>
</dbReference>
<evidence type="ECO:0000313" key="6">
    <source>
        <dbReference type="Proteomes" id="UP000018211"/>
    </source>
</evidence>
<dbReference type="InterPro" id="IPR016161">
    <property type="entry name" value="Ald_DH/histidinol_DH"/>
</dbReference>